<dbReference type="PANTHER" id="PTHR21299:SF1">
    <property type="entry name" value="PANTOATE--BETA-ALANINE LIGASE"/>
    <property type="match status" value="1"/>
</dbReference>
<evidence type="ECO:0000256" key="3">
    <source>
        <dbReference type="ARBA" id="ARBA00022598"/>
    </source>
</evidence>
<keyword evidence="3 8" id="KW-0436">Ligase</keyword>
<comment type="subcellular location">
    <subcellularLocation>
        <location evidence="8">Cytoplasm</location>
    </subcellularLocation>
</comment>
<comment type="pathway">
    <text evidence="1 8">Cofactor biosynthesis; (R)-pantothenate biosynthesis; (R)-pantothenate from (R)-pantoate and beta-alanine: step 1/1.</text>
</comment>
<name>A0A239PQ11_9PROT</name>
<dbReference type="InterPro" id="IPR004821">
    <property type="entry name" value="Cyt_trans-like"/>
</dbReference>
<keyword evidence="4 8" id="KW-0566">Pantothenate biosynthesis</keyword>
<dbReference type="PANTHER" id="PTHR21299">
    <property type="entry name" value="CYTIDYLATE KINASE/PANTOATE-BETA-ALANINE LIGASE"/>
    <property type="match status" value="1"/>
</dbReference>
<dbReference type="InterPro" id="IPR003721">
    <property type="entry name" value="Pantoate_ligase"/>
</dbReference>
<sequence>MSPVSHDSQMGVVRNVRALRTRIAAWRAKGLAVGFVPTMGALHEGHISLVKTACNLADRAVASIFVNPRQFAAHEDLATYPRNEAADLERLQAAGCHLAYLPSPEEMYPPGFETSVTPGPLGRALEGEARPHFFGGVATVVCKLFNQVRPDIAVFGEKDYQQLLVVRQMVRDLDMPVEIVGAPIVREPDGLAMSSRNAYLSVDERKIAGRLNGALRAAAERLAQGAPVAEAMEEARAALREAGFDGIDYVETRAAADLSPLEPGPLAPGARARVLAAVRIGRTRLIDNWPAERKS</sequence>
<comment type="miscellaneous">
    <text evidence="8">The reaction proceeds by a bi uni uni bi ping pong mechanism.</text>
</comment>
<dbReference type="HAMAP" id="MF_00158">
    <property type="entry name" value="PanC"/>
    <property type="match status" value="1"/>
</dbReference>
<reference evidence="9 10" key="1">
    <citation type="submission" date="2017-07" db="EMBL/GenBank/DDBJ databases">
        <authorList>
            <person name="Sun Z.S."/>
            <person name="Albrecht U."/>
            <person name="Echele G."/>
            <person name="Lee C.C."/>
        </authorList>
    </citation>
    <scope>NUCLEOTIDE SEQUENCE [LARGE SCALE GENOMIC DNA]</scope>
    <source>
        <strain evidence="9 10">CGMCC 1.12710</strain>
    </source>
</reference>
<keyword evidence="8" id="KW-0963">Cytoplasm</keyword>
<proteinExistence type="inferred from homology"/>
<keyword evidence="5 8" id="KW-0547">Nucleotide-binding</keyword>
<dbReference type="NCBIfam" id="TIGR00018">
    <property type="entry name" value="panC"/>
    <property type="match status" value="1"/>
</dbReference>
<feature type="binding site" evidence="8">
    <location>
        <position position="162"/>
    </location>
    <ligand>
        <name>(R)-pantoate</name>
        <dbReference type="ChEBI" id="CHEBI:15980"/>
    </ligand>
</feature>
<organism evidence="9 10">
    <name type="scientific">Amphiplicatus metriothermophilus</name>
    <dbReference type="NCBI Taxonomy" id="1519374"/>
    <lineage>
        <taxon>Bacteria</taxon>
        <taxon>Pseudomonadati</taxon>
        <taxon>Pseudomonadota</taxon>
        <taxon>Alphaproteobacteria</taxon>
        <taxon>Parvularculales</taxon>
        <taxon>Parvularculaceae</taxon>
        <taxon>Amphiplicatus</taxon>
    </lineage>
</organism>
<dbReference type="UniPathway" id="UPA00028">
    <property type="reaction ID" value="UER00005"/>
</dbReference>
<dbReference type="GO" id="GO:0005829">
    <property type="term" value="C:cytosol"/>
    <property type="evidence" value="ECO:0007669"/>
    <property type="project" value="TreeGrafter"/>
</dbReference>
<feature type="binding site" evidence="8">
    <location>
        <begin position="39"/>
        <end position="46"/>
    </location>
    <ligand>
        <name>ATP</name>
        <dbReference type="ChEBI" id="CHEBI:30616"/>
    </ligand>
</feature>
<feature type="binding site" evidence="8">
    <location>
        <position position="70"/>
    </location>
    <ligand>
        <name>(R)-pantoate</name>
        <dbReference type="ChEBI" id="CHEBI:15980"/>
    </ligand>
</feature>
<dbReference type="CDD" id="cd00560">
    <property type="entry name" value="PanC"/>
    <property type="match status" value="1"/>
</dbReference>
<evidence type="ECO:0000256" key="4">
    <source>
        <dbReference type="ARBA" id="ARBA00022655"/>
    </source>
</evidence>
<evidence type="ECO:0000313" key="10">
    <source>
        <dbReference type="Proteomes" id="UP000198346"/>
    </source>
</evidence>
<comment type="catalytic activity">
    <reaction evidence="7 8">
        <text>(R)-pantoate + beta-alanine + ATP = (R)-pantothenate + AMP + diphosphate + H(+)</text>
        <dbReference type="Rhea" id="RHEA:10912"/>
        <dbReference type="ChEBI" id="CHEBI:15378"/>
        <dbReference type="ChEBI" id="CHEBI:15980"/>
        <dbReference type="ChEBI" id="CHEBI:29032"/>
        <dbReference type="ChEBI" id="CHEBI:30616"/>
        <dbReference type="ChEBI" id="CHEBI:33019"/>
        <dbReference type="ChEBI" id="CHEBI:57966"/>
        <dbReference type="ChEBI" id="CHEBI:456215"/>
        <dbReference type="EC" id="6.3.2.1"/>
    </reaction>
</comment>
<dbReference type="Gene3D" id="3.30.1300.10">
    <property type="entry name" value="Pantoate-beta-alanine ligase, C-terminal domain"/>
    <property type="match status" value="1"/>
</dbReference>
<dbReference type="InterPro" id="IPR014729">
    <property type="entry name" value="Rossmann-like_a/b/a_fold"/>
</dbReference>
<dbReference type="SUPFAM" id="SSF52374">
    <property type="entry name" value="Nucleotidylyl transferase"/>
    <property type="match status" value="1"/>
</dbReference>
<dbReference type="Proteomes" id="UP000198346">
    <property type="component" value="Unassembled WGS sequence"/>
</dbReference>
<evidence type="ECO:0000256" key="2">
    <source>
        <dbReference type="ARBA" id="ARBA00009256"/>
    </source>
</evidence>
<dbReference type="InterPro" id="IPR042176">
    <property type="entry name" value="Pantoate_ligase_C"/>
</dbReference>
<dbReference type="Gene3D" id="3.40.50.620">
    <property type="entry name" value="HUPs"/>
    <property type="match status" value="1"/>
</dbReference>
<keyword evidence="6 8" id="KW-0067">ATP-binding</keyword>
<feature type="active site" description="Proton donor" evidence="8">
    <location>
        <position position="46"/>
    </location>
</feature>
<accession>A0A239PQ11</accession>
<comment type="function">
    <text evidence="8">Catalyzes the condensation of pantoate with beta-alanine in an ATP-dependent reaction via a pantoyl-adenylate intermediate.</text>
</comment>
<feature type="binding site" evidence="8">
    <location>
        <begin position="193"/>
        <end position="196"/>
    </location>
    <ligand>
        <name>ATP</name>
        <dbReference type="ChEBI" id="CHEBI:30616"/>
    </ligand>
</feature>
<evidence type="ECO:0000256" key="8">
    <source>
        <dbReference type="HAMAP-Rule" id="MF_00158"/>
    </source>
</evidence>
<comment type="subunit">
    <text evidence="8">Homodimer.</text>
</comment>
<dbReference type="GO" id="GO:0004592">
    <property type="term" value="F:pantoate-beta-alanine ligase activity"/>
    <property type="evidence" value="ECO:0007669"/>
    <property type="project" value="UniProtKB-UniRule"/>
</dbReference>
<dbReference type="Pfam" id="PF02569">
    <property type="entry name" value="Pantoate_ligase"/>
    <property type="match status" value="1"/>
</dbReference>
<dbReference type="AlphaFoldDB" id="A0A239PQ11"/>
<feature type="binding site" evidence="8">
    <location>
        <begin position="156"/>
        <end position="159"/>
    </location>
    <ligand>
        <name>ATP</name>
        <dbReference type="ChEBI" id="CHEBI:30616"/>
    </ligand>
</feature>
<feature type="binding site" evidence="8">
    <location>
        <position position="70"/>
    </location>
    <ligand>
        <name>beta-alanine</name>
        <dbReference type="ChEBI" id="CHEBI:57966"/>
    </ligand>
</feature>
<feature type="binding site" evidence="8">
    <location>
        <position position="185"/>
    </location>
    <ligand>
        <name>ATP</name>
        <dbReference type="ChEBI" id="CHEBI:30616"/>
    </ligand>
</feature>
<dbReference type="NCBIfam" id="TIGR00125">
    <property type="entry name" value="cyt_tran_rel"/>
    <property type="match status" value="1"/>
</dbReference>
<evidence type="ECO:0000256" key="7">
    <source>
        <dbReference type="ARBA" id="ARBA00048258"/>
    </source>
</evidence>
<keyword evidence="10" id="KW-1185">Reference proteome</keyword>
<comment type="similarity">
    <text evidence="2 8">Belongs to the pantothenate synthetase family.</text>
</comment>
<dbReference type="EC" id="6.3.2.1" evidence="8"/>
<evidence type="ECO:0000256" key="1">
    <source>
        <dbReference type="ARBA" id="ARBA00004990"/>
    </source>
</evidence>
<evidence type="ECO:0000256" key="5">
    <source>
        <dbReference type="ARBA" id="ARBA00022741"/>
    </source>
</evidence>
<gene>
    <name evidence="8" type="primary">panC</name>
    <name evidence="9" type="ORF">SAMN06297382_1058</name>
</gene>
<dbReference type="GO" id="GO:0015940">
    <property type="term" value="P:pantothenate biosynthetic process"/>
    <property type="evidence" value="ECO:0007669"/>
    <property type="project" value="UniProtKB-UniRule"/>
</dbReference>
<protein>
    <recommendedName>
        <fullName evidence="8">Pantothenate synthetase</fullName>
        <shortName evidence="8">PS</shortName>
        <ecNumber evidence="8">6.3.2.1</ecNumber>
    </recommendedName>
    <alternativeName>
        <fullName evidence="8">Pantoate--beta-alanine ligase</fullName>
    </alternativeName>
    <alternativeName>
        <fullName evidence="8">Pantoate-activating enzyme</fullName>
    </alternativeName>
</protein>
<evidence type="ECO:0000256" key="6">
    <source>
        <dbReference type="ARBA" id="ARBA00022840"/>
    </source>
</evidence>
<dbReference type="EMBL" id="FZQA01000002">
    <property type="protein sequence ID" value="SNT72032.1"/>
    <property type="molecule type" value="Genomic_DNA"/>
</dbReference>
<evidence type="ECO:0000313" key="9">
    <source>
        <dbReference type="EMBL" id="SNT72032.1"/>
    </source>
</evidence>
<dbReference type="GO" id="GO:0005524">
    <property type="term" value="F:ATP binding"/>
    <property type="evidence" value="ECO:0007669"/>
    <property type="project" value="UniProtKB-KW"/>
</dbReference>